<keyword evidence="3" id="KW-1185">Reference proteome</keyword>
<accession>A0ABP7SV78</accession>
<organism evidence="2 3">
    <name type="scientific">Actimicrobium antarcticum</name>
    <dbReference type="NCBI Taxonomy" id="1051899"/>
    <lineage>
        <taxon>Bacteria</taxon>
        <taxon>Pseudomonadati</taxon>
        <taxon>Pseudomonadota</taxon>
        <taxon>Betaproteobacteria</taxon>
        <taxon>Burkholderiales</taxon>
        <taxon>Oxalobacteraceae</taxon>
        <taxon>Actimicrobium</taxon>
    </lineage>
</organism>
<dbReference type="Pfam" id="PF14224">
    <property type="entry name" value="DUF4331"/>
    <property type="match status" value="1"/>
</dbReference>
<name>A0ABP7SV78_9BURK</name>
<keyword evidence="1" id="KW-0732">Signal</keyword>
<evidence type="ECO:0000256" key="1">
    <source>
        <dbReference type="SAM" id="SignalP"/>
    </source>
</evidence>
<dbReference type="Proteomes" id="UP001501353">
    <property type="component" value="Unassembled WGS sequence"/>
</dbReference>
<feature type="chain" id="PRO_5046376279" evidence="1">
    <location>
        <begin position="30"/>
        <end position="499"/>
    </location>
</feature>
<sequence length="499" mass="53069">MTSMIARHTCCAALIASALATMFAAPAVASSHREAPFITRTPKVDGTDFYMFRSYEANRAGFVTMIANYAPLQDAYGGPNYFAMDSDALYEIHINNNGNGKEQLTFQFRFKNENKNTQLTVGGKKVSIPLVINGGAISGPNAAGANVRETYTVDLVSGDRRTGTRAAITNASGGSAVFDKPLDNIGNKSIPDYAAYAAQHVVSINIPGCTTPGRMFVGQRKDPFVVNLGETFDLINIKYPATQLAPNGVDGEKSGHDDLADKNITSIELEVPTACLTNGTEPVIGGWTTASVRQGRLINPTPNTSKASKEGGAWTQVSRLGAPLVNEVVIGLKDKDQFNHSVPSGDGQFIDYVTNPTLPALIEILYPVAKAPTNFPRNDLIAAFLTGVKGVNQPANVVASEMLRLNTSIDPTAPAAQKRLGVIGGDNAGFPNGRRPGDDVVDIALRVVMGRLCTLNIGCVPGDAPAGTFDFTDGAYLDYTFFDNAFPYLKTPIAGSLKH</sequence>
<reference evidence="3" key="1">
    <citation type="journal article" date="2019" name="Int. J. Syst. Evol. Microbiol.">
        <title>The Global Catalogue of Microorganisms (GCM) 10K type strain sequencing project: providing services to taxonomists for standard genome sequencing and annotation.</title>
        <authorList>
            <consortium name="The Broad Institute Genomics Platform"/>
            <consortium name="The Broad Institute Genome Sequencing Center for Infectious Disease"/>
            <person name="Wu L."/>
            <person name="Ma J."/>
        </authorList>
    </citation>
    <scope>NUCLEOTIDE SEQUENCE [LARGE SCALE GENOMIC DNA]</scope>
    <source>
        <strain evidence="3">JCM 16673</strain>
    </source>
</reference>
<dbReference type="EMBL" id="BAAAZE010000005">
    <property type="protein sequence ID" value="GAA4017070.1"/>
    <property type="molecule type" value="Genomic_DNA"/>
</dbReference>
<feature type="signal peptide" evidence="1">
    <location>
        <begin position="1"/>
        <end position="29"/>
    </location>
</feature>
<gene>
    <name evidence="2" type="ORF">GCM10022212_10590</name>
</gene>
<comment type="caution">
    <text evidence="2">The sequence shown here is derived from an EMBL/GenBank/DDBJ whole genome shotgun (WGS) entry which is preliminary data.</text>
</comment>
<evidence type="ECO:0000313" key="2">
    <source>
        <dbReference type="EMBL" id="GAA4017070.1"/>
    </source>
</evidence>
<protein>
    <submittedName>
        <fullName evidence="2">DUF4331 domain-containing protein</fullName>
    </submittedName>
</protein>
<dbReference type="RefSeq" id="WP_344762199.1">
    <property type="nucleotide sequence ID" value="NZ_BAAAZE010000005.1"/>
</dbReference>
<evidence type="ECO:0000313" key="3">
    <source>
        <dbReference type="Proteomes" id="UP001501353"/>
    </source>
</evidence>
<dbReference type="InterPro" id="IPR025566">
    <property type="entry name" value="DUF4331"/>
</dbReference>
<proteinExistence type="predicted"/>